<gene>
    <name evidence="1" type="ORF">AVEN_87537_1</name>
</gene>
<dbReference type="EMBL" id="BGPR01128981">
    <property type="protein sequence ID" value="GBN40992.1"/>
    <property type="molecule type" value="Genomic_DNA"/>
</dbReference>
<sequence length="105" mass="12081">MKSNGLLGWHSVRKSMRMQIPWESFQEISTFQWNREVSRPRELLLSAPGCSTNWCQPQPMTQSTTLCCRRMAILQMMRTCSLVLLLTNGPDSLNGLHKVMNCYST</sequence>
<keyword evidence="2" id="KW-1185">Reference proteome</keyword>
<evidence type="ECO:0000313" key="2">
    <source>
        <dbReference type="Proteomes" id="UP000499080"/>
    </source>
</evidence>
<name>A0A4Y2NPY0_ARAVE</name>
<organism evidence="1 2">
    <name type="scientific">Araneus ventricosus</name>
    <name type="common">Orbweaver spider</name>
    <name type="synonym">Epeira ventricosa</name>
    <dbReference type="NCBI Taxonomy" id="182803"/>
    <lineage>
        <taxon>Eukaryota</taxon>
        <taxon>Metazoa</taxon>
        <taxon>Ecdysozoa</taxon>
        <taxon>Arthropoda</taxon>
        <taxon>Chelicerata</taxon>
        <taxon>Arachnida</taxon>
        <taxon>Araneae</taxon>
        <taxon>Araneomorphae</taxon>
        <taxon>Entelegynae</taxon>
        <taxon>Araneoidea</taxon>
        <taxon>Araneidae</taxon>
        <taxon>Araneus</taxon>
    </lineage>
</organism>
<comment type="caution">
    <text evidence="1">The sequence shown here is derived from an EMBL/GenBank/DDBJ whole genome shotgun (WGS) entry which is preliminary data.</text>
</comment>
<evidence type="ECO:0000313" key="1">
    <source>
        <dbReference type="EMBL" id="GBN40992.1"/>
    </source>
</evidence>
<protein>
    <submittedName>
        <fullName evidence="1">Uncharacterized protein</fullName>
    </submittedName>
</protein>
<accession>A0A4Y2NPY0</accession>
<dbReference type="AlphaFoldDB" id="A0A4Y2NPY0"/>
<proteinExistence type="predicted"/>
<reference evidence="1 2" key="1">
    <citation type="journal article" date="2019" name="Sci. Rep.">
        <title>Orb-weaving spider Araneus ventricosus genome elucidates the spidroin gene catalogue.</title>
        <authorList>
            <person name="Kono N."/>
            <person name="Nakamura H."/>
            <person name="Ohtoshi R."/>
            <person name="Moran D.A.P."/>
            <person name="Shinohara A."/>
            <person name="Yoshida Y."/>
            <person name="Fujiwara M."/>
            <person name="Mori M."/>
            <person name="Tomita M."/>
            <person name="Arakawa K."/>
        </authorList>
    </citation>
    <scope>NUCLEOTIDE SEQUENCE [LARGE SCALE GENOMIC DNA]</scope>
</reference>
<dbReference type="Proteomes" id="UP000499080">
    <property type="component" value="Unassembled WGS sequence"/>
</dbReference>